<evidence type="ECO:0000313" key="9">
    <source>
        <dbReference type="Ensembl" id="ENSGWIP00000014250.1"/>
    </source>
</evidence>
<keyword evidence="3 7" id="KW-0808">Transferase</keyword>
<keyword evidence="2 7" id="KW-0328">Glycosyltransferase</keyword>
<dbReference type="PROSITE" id="PS51059">
    <property type="entry name" value="PARP_CATALYTIC"/>
    <property type="match status" value="1"/>
</dbReference>
<dbReference type="FunFam" id="3.90.228.10:FF:000008">
    <property type="entry name" value="Poly [ADP-ribose] polymerase"/>
    <property type="match status" value="1"/>
</dbReference>
<dbReference type="CDD" id="cd01439">
    <property type="entry name" value="TCCD_inducible_PARP_like"/>
    <property type="match status" value="1"/>
</dbReference>
<gene>
    <name evidence="9" type="primary">parp10</name>
</gene>
<organism evidence="9 10">
    <name type="scientific">Gouania willdenowi</name>
    <name type="common">Blunt-snouted clingfish</name>
    <name type="synonym">Lepadogaster willdenowi</name>
    <dbReference type="NCBI Taxonomy" id="441366"/>
    <lineage>
        <taxon>Eukaryota</taxon>
        <taxon>Metazoa</taxon>
        <taxon>Chordata</taxon>
        <taxon>Craniata</taxon>
        <taxon>Vertebrata</taxon>
        <taxon>Euteleostomi</taxon>
        <taxon>Actinopterygii</taxon>
        <taxon>Neopterygii</taxon>
        <taxon>Teleostei</taxon>
        <taxon>Neoteleostei</taxon>
        <taxon>Acanthomorphata</taxon>
        <taxon>Ovalentaria</taxon>
        <taxon>Blenniimorphae</taxon>
        <taxon>Blenniiformes</taxon>
        <taxon>Gobiesocoidei</taxon>
        <taxon>Gobiesocidae</taxon>
        <taxon>Gobiesocinae</taxon>
        <taxon>Gouania</taxon>
    </lineage>
</organism>
<evidence type="ECO:0000313" key="10">
    <source>
        <dbReference type="Proteomes" id="UP000694680"/>
    </source>
</evidence>
<reference evidence="9" key="3">
    <citation type="submission" date="2025-09" db="UniProtKB">
        <authorList>
            <consortium name="Ensembl"/>
        </authorList>
    </citation>
    <scope>IDENTIFICATION</scope>
</reference>
<dbReference type="GO" id="GO:0003950">
    <property type="term" value="F:NAD+ poly-ADP-ribosyltransferase activity"/>
    <property type="evidence" value="ECO:0007669"/>
    <property type="project" value="UniProtKB-UniRule"/>
</dbReference>
<evidence type="ECO:0000256" key="6">
    <source>
        <dbReference type="ARBA" id="ARBA00024347"/>
    </source>
</evidence>
<dbReference type="AlphaFoldDB" id="A0A8C5DZM1"/>
<dbReference type="PANTHER" id="PTHR14453">
    <property type="entry name" value="PARP/ZINC FINGER CCCH TYPE DOMAIN CONTAINING PROTEIN"/>
    <property type="match status" value="1"/>
</dbReference>
<comment type="similarity">
    <text evidence="6">Belongs to the ARTD/PARP family.</text>
</comment>
<comment type="subcellular location">
    <subcellularLocation>
        <location evidence="1">Nucleus</location>
    </subcellularLocation>
</comment>
<dbReference type="Gene3D" id="3.90.228.10">
    <property type="match status" value="1"/>
</dbReference>
<dbReference type="GO" id="GO:0003714">
    <property type="term" value="F:transcription corepressor activity"/>
    <property type="evidence" value="ECO:0007669"/>
    <property type="project" value="TreeGrafter"/>
</dbReference>
<dbReference type="Ensembl" id="ENSGWIT00000015762.1">
    <property type="protein sequence ID" value="ENSGWIP00000014250.1"/>
    <property type="gene ID" value="ENSGWIG00000008056.1"/>
</dbReference>
<proteinExistence type="inferred from homology"/>
<evidence type="ECO:0000256" key="2">
    <source>
        <dbReference type="ARBA" id="ARBA00022676"/>
    </source>
</evidence>
<dbReference type="InterPro" id="IPR052056">
    <property type="entry name" value="Mono-ARTD/PARP"/>
</dbReference>
<dbReference type="Pfam" id="PF00644">
    <property type="entry name" value="PARP"/>
    <property type="match status" value="1"/>
</dbReference>
<protein>
    <recommendedName>
        <fullName evidence="7">Poly [ADP-ribose] polymerase</fullName>
        <shortName evidence="7">PARP</shortName>
        <ecNumber evidence="7">2.4.2.-</ecNumber>
    </recommendedName>
</protein>
<dbReference type="GO" id="GO:0010629">
    <property type="term" value="P:negative regulation of gene expression"/>
    <property type="evidence" value="ECO:0007669"/>
    <property type="project" value="TreeGrafter"/>
</dbReference>
<evidence type="ECO:0000256" key="4">
    <source>
        <dbReference type="ARBA" id="ARBA00023027"/>
    </source>
</evidence>
<evidence type="ECO:0000256" key="5">
    <source>
        <dbReference type="ARBA" id="ARBA00023242"/>
    </source>
</evidence>
<dbReference type="PANTHER" id="PTHR14453:SF94">
    <property type="entry name" value="PROTEIN MONO-ADP-RIBOSYLTRANSFERASE PARP10"/>
    <property type="match status" value="1"/>
</dbReference>
<keyword evidence="4 7" id="KW-0520">NAD</keyword>
<sequence>MSHKLEGVDLLVKPYFGFLLPKQLPTSEQCEKEIQDDTVMNSVHPNDFQTEVSHSTETSYCARDQKAVEVLGAFEVVDEVTQDIIEETVDTDAQQSHNAITNPAEQSLDPCCTVQQDLKEVSLNIAIKIKDNGVHSTQSEQKTVKQLANIPPDFVENMVSVILNVKPEMLHFLTQTDVKEWFIENMDQSCSPTTYTVLDSSLVVTAPSKDAAQQACWFLDSQACHFSVPVEAECQYILYCSEWTEFLHTLSCCSVTVSEQGENLLIWTLKEKENENQAAIQNFLTMPIEREMVIPMEPGMLKYIQTHCHQLLADMAQVSIFPLEGDYVHGLKIHGLAVACQTAEELLQGVVSSILSRTITVNAPGVTRFLREKECESILKEMETKFQCVSSSEHSNDIDDLDLYTADSPTGPIAQADIDVIEDSLLLAKDSSASGSTSLRDGGPNLSCYLDEEVQLSLAIQYSLDSSNWSQDDEDEQLQKALDLSNKMSQCDSVSVKNFEENLLQDNISSRFNNAVCAANVVKLVVFAGYREYSLLSNFPEAIKLDVVSDEFQNVVKNFYSTLHEYNNRIRIVQVEKLSNRLLYNQYNLKKASIKKNASYPEIERTLYHGTSETCVKEICTHGFNRSFCGKNATVYGQGVYFAVDSALSVQDKYSPPNNNGYKFVLVSKVLTGDYTKGCHSMKTAPLKETGIIPLRYDSVTDEINKPTLFVIFNDTQAFPEYLITCQRIFMS</sequence>
<dbReference type="GO" id="GO:0070212">
    <property type="term" value="P:protein poly-ADP-ribosylation"/>
    <property type="evidence" value="ECO:0007669"/>
    <property type="project" value="TreeGrafter"/>
</dbReference>
<reference evidence="9" key="1">
    <citation type="submission" date="2020-06" db="EMBL/GenBank/DDBJ databases">
        <authorList>
            <consortium name="Wellcome Sanger Institute Data Sharing"/>
        </authorList>
    </citation>
    <scope>NUCLEOTIDE SEQUENCE [LARGE SCALE GENOMIC DNA]</scope>
</reference>
<keyword evidence="5" id="KW-0539">Nucleus</keyword>
<dbReference type="InterPro" id="IPR012317">
    <property type="entry name" value="Poly(ADP-ribose)pol_cat_dom"/>
</dbReference>
<dbReference type="SUPFAM" id="SSF56399">
    <property type="entry name" value="ADP-ribosylation"/>
    <property type="match status" value="1"/>
</dbReference>
<accession>A0A8C5DZM1</accession>
<keyword evidence="10" id="KW-1185">Reference proteome</keyword>
<dbReference type="GO" id="GO:1990404">
    <property type="term" value="F:NAD+-protein mono-ADP-ribosyltransferase activity"/>
    <property type="evidence" value="ECO:0007669"/>
    <property type="project" value="TreeGrafter"/>
</dbReference>
<feature type="domain" description="PARP catalytic" evidence="8">
    <location>
        <begin position="527"/>
        <end position="732"/>
    </location>
</feature>
<evidence type="ECO:0000256" key="7">
    <source>
        <dbReference type="RuleBase" id="RU362114"/>
    </source>
</evidence>
<reference evidence="9" key="2">
    <citation type="submission" date="2025-08" db="UniProtKB">
        <authorList>
            <consortium name="Ensembl"/>
        </authorList>
    </citation>
    <scope>IDENTIFICATION</scope>
</reference>
<dbReference type="Proteomes" id="UP000694680">
    <property type="component" value="Chromosome 11"/>
</dbReference>
<evidence type="ECO:0000256" key="3">
    <source>
        <dbReference type="ARBA" id="ARBA00022679"/>
    </source>
</evidence>
<dbReference type="GO" id="GO:0005737">
    <property type="term" value="C:cytoplasm"/>
    <property type="evidence" value="ECO:0007669"/>
    <property type="project" value="TreeGrafter"/>
</dbReference>
<evidence type="ECO:0000256" key="1">
    <source>
        <dbReference type="ARBA" id="ARBA00004123"/>
    </source>
</evidence>
<evidence type="ECO:0000259" key="8">
    <source>
        <dbReference type="PROSITE" id="PS51059"/>
    </source>
</evidence>
<dbReference type="GO" id="GO:0005634">
    <property type="term" value="C:nucleus"/>
    <property type="evidence" value="ECO:0007669"/>
    <property type="project" value="UniProtKB-SubCell"/>
</dbReference>
<name>A0A8C5DZM1_GOUWI</name>
<dbReference type="EC" id="2.4.2.-" evidence="7"/>